<evidence type="ECO:0000313" key="1">
    <source>
        <dbReference type="EMBL" id="NRF67120.1"/>
    </source>
</evidence>
<name>A0ABX2EEU2_9BURK</name>
<protein>
    <submittedName>
        <fullName evidence="1">Uncharacterized protein</fullName>
    </submittedName>
</protein>
<keyword evidence="2" id="KW-1185">Reference proteome</keyword>
<accession>A0ABX2EEU2</accession>
<comment type="caution">
    <text evidence="1">The sequence shown here is derived from an EMBL/GenBank/DDBJ whole genome shotgun (WGS) entry which is preliminary data.</text>
</comment>
<proteinExistence type="predicted"/>
<organism evidence="1 2">
    <name type="scientific">Pseudaquabacterium terrae</name>
    <dbReference type="NCBI Taxonomy" id="2732868"/>
    <lineage>
        <taxon>Bacteria</taxon>
        <taxon>Pseudomonadati</taxon>
        <taxon>Pseudomonadota</taxon>
        <taxon>Betaproteobacteria</taxon>
        <taxon>Burkholderiales</taxon>
        <taxon>Sphaerotilaceae</taxon>
        <taxon>Pseudaquabacterium</taxon>
    </lineage>
</organism>
<evidence type="ECO:0000313" key="2">
    <source>
        <dbReference type="Proteomes" id="UP000737171"/>
    </source>
</evidence>
<sequence length="47" mass="4922">MNTSSMLMTGLAALGGIALVAWIGWAIASVNDDLRGLDGFEGMHLED</sequence>
<dbReference type="EMBL" id="JABRWJ010000002">
    <property type="protein sequence ID" value="NRF67120.1"/>
    <property type="molecule type" value="Genomic_DNA"/>
</dbReference>
<gene>
    <name evidence="1" type="ORF">HLB44_09015</name>
</gene>
<dbReference type="RefSeq" id="WP_173122203.1">
    <property type="nucleotide sequence ID" value="NZ_JABRWJ010000002.1"/>
</dbReference>
<dbReference type="Proteomes" id="UP000737171">
    <property type="component" value="Unassembled WGS sequence"/>
</dbReference>
<reference evidence="1 2" key="1">
    <citation type="submission" date="2020-05" db="EMBL/GenBank/DDBJ databases">
        <title>Aquincola sp. isolate from soil.</title>
        <authorList>
            <person name="Han J."/>
            <person name="Kim D.-U."/>
        </authorList>
    </citation>
    <scope>NUCLEOTIDE SEQUENCE [LARGE SCALE GENOMIC DNA]</scope>
    <source>
        <strain evidence="1 2">S2</strain>
    </source>
</reference>